<dbReference type="PROSITE" id="PS50987">
    <property type="entry name" value="HTH_ARSR_2"/>
    <property type="match status" value="1"/>
</dbReference>
<dbReference type="InterPro" id="IPR001845">
    <property type="entry name" value="HTH_ArsR_DNA-bd_dom"/>
</dbReference>
<protein>
    <submittedName>
        <fullName evidence="5">DNA-binding transcriptional ArsR family regulator</fullName>
    </submittedName>
</protein>
<evidence type="ECO:0000313" key="5">
    <source>
        <dbReference type="EMBL" id="MBB3984220.1"/>
    </source>
</evidence>
<keyword evidence="6" id="KW-1185">Reference proteome</keyword>
<accession>A0A7W6DJ64</accession>
<dbReference type="NCBIfam" id="NF033788">
    <property type="entry name" value="HTH_metalloreg"/>
    <property type="match status" value="1"/>
</dbReference>
<keyword evidence="3" id="KW-0804">Transcription</keyword>
<dbReference type="InterPro" id="IPR051011">
    <property type="entry name" value="Metal_resp_trans_reg"/>
</dbReference>
<dbReference type="GO" id="GO:0003700">
    <property type="term" value="F:DNA-binding transcription factor activity"/>
    <property type="evidence" value="ECO:0007669"/>
    <property type="project" value="InterPro"/>
</dbReference>
<dbReference type="SUPFAM" id="SSF46785">
    <property type="entry name" value="Winged helix' DNA-binding domain"/>
    <property type="match status" value="1"/>
</dbReference>
<proteinExistence type="predicted"/>
<dbReference type="InterPro" id="IPR036388">
    <property type="entry name" value="WH-like_DNA-bd_sf"/>
</dbReference>
<keyword evidence="1" id="KW-0805">Transcription regulation</keyword>
<dbReference type="PANTHER" id="PTHR43132">
    <property type="entry name" value="ARSENICAL RESISTANCE OPERON REPRESSOR ARSR-RELATED"/>
    <property type="match status" value="1"/>
</dbReference>
<dbReference type="EMBL" id="JACIEJ010000001">
    <property type="protein sequence ID" value="MBB3984220.1"/>
    <property type="molecule type" value="Genomic_DNA"/>
</dbReference>
<dbReference type="AlphaFoldDB" id="A0A7W6DJ64"/>
<name>A0A7W6DJ64_9RHOB</name>
<dbReference type="Pfam" id="PF12840">
    <property type="entry name" value="HTH_20"/>
    <property type="match status" value="1"/>
</dbReference>
<evidence type="ECO:0000256" key="1">
    <source>
        <dbReference type="ARBA" id="ARBA00023015"/>
    </source>
</evidence>
<dbReference type="Proteomes" id="UP000541426">
    <property type="component" value="Unassembled WGS sequence"/>
</dbReference>
<dbReference type="InterPro" id="IPR011991">
    <property type="entry name" value="ArsR-like_HTH"/>
</dbReference>
<evidence type="ECO:0000256" key="3">
    <source>
        <dbReference type="ARBA" id="ARBA00023163"/>
    </source>
</evidence>
<sequence>MKMNEQTELTPEIVAAQFAALGSEQRLAVMQVLVRAGEPGLRIGQLGERCGITGSTLTHHLKILAAAGLVHQKRQGRATICAAANYGEVRLLSDYLLRHCCADCAPDTEGGRDG</sequence>
<dbReference type="CDD" id="cd00090">
    <property type="entry name" value="HTH_ARSR"/>
    <property type="match status" value="1"/>
</dbReference>
<dbReference type="SMART" id="SM00418">
    <property type="entry name" value="HTH_ARSR"/>
    <property type="match status" value="1"/>
</dbReference>
<dbReference type="GO" id="GO:0003677">
    <property type="term" value="F:DNA binding"/>
    <property type="evidence" value="ECO:0007669"/>
    <property type="project" value="UniProtKB-KW"/>
</dbReference>
<evidence type="ECO:0000259" key="4">
    <source>
        <dbReference type="PROSITE" id="PS50987"/>
    </source>
</evidence>
<dbReference type="RefSeq" id="WP_183962826.1">
    <property type="nucleotide sequence ID" value="NZ_BAABBZ010000012.1"/>
</dbReference>
<comment type="caution">
    <text evidence="5">The sequence shown here is derived from an EMBL/GenBank/DDBJ whole genome shotgun (WGS) entry which is preliminary data.</text>
</comment>
<feature type="domain" description="HTH arsR-type" evidence="4">
    <location>
        <begin position="6"/>
        <end position="104"/>
    </location>
</feature>
<gene>
    <name evidence="5" type="ORF">GGQ68_000531</name>
</gene>
<dbReference type="InterPro" id="IPR036390">
    <property type="entry name" value="WH_DNA-bd_sf"/>
</dbReference>
<dbReference type="PRINTS" id="PR00778">
    <property type="entry name" value="HTHARSR"/>
</dbReference>
<keyword evidence="2 5" id="KW-0238">DNA-binding</keyword>
<dbReference type="Gene3D" id="1.10.10.10">
    <property type="entry name" value="Winged helix-like DNA-binding domain superfamily/Winged helix DNA-binding domain"/>
    <property type="match status" value="1"/>
</dbReference>
<organism evidence="5 6">
    <name type="scientific">Sagittula marina</name>
    <dbReference type="NCBI Taxonomy" id="943940"/>
    <lineage>
        <taxon>Bacteria</taxon>
        <taxon>Pseudomonadati</taxon>
        <taxon>Pseudomonadota</taxon>
        <taxon>Alphaproteobacteria</taxon>
        <taxon>Rhodobacterales</taxon>
        <taxon>Roseobacteraceae</taxon>
        <taxon>Sagittula</taxon>
    </lineage>
</organism>
<evidence type="ECO:0000256" key="2">
    <source>
        <dbReference type="ARBA" id="ARBA00023125"/>
    </source>
</evidence>
<dbReference type="PANTHER" id="PTHR43132:SF2">
    <property type="entry name" value="ARSENICAL RESISTANCE OPERON REPRESSOR ARSR-RELATED"/>
    <property type="match status" value="1"/>
</dbReference>
<reference evidence="5 6" key="1">
    <citation type="submission" date="2020-08" db="EMBL/GenBank/DDBJ databases">
        <title>Genomic Encyclopedia of Type Strains, Phase IV (KMG-IV): sequencing the most valuable type-strain genomes for metagenomic binning, comparative biology and taxonomic classification.</title>
        <authorList>
            <person name="Goeker M."/>
        </authorList>
    </citation>
    <scope>NUCLEOTIDE SEQUENCE [LARGE SCALE GENOMIC DNA]</scope>
    <source>
        <strain evidence="5 6">DSM 102235</strain>
    </source>
</reference>
<evidence type="ECO:0000313" key="6">
    <source>
        <dbReference type="Proteomes" id="UP000541426"/>
    </source>
</evidence>